<dbReference type="Proteomes" id="UP000885792">
    <property type="component" value="Unassembled WGS sequence"/>
</dbReference>
<evidence type="ECO:0000313" key="2">
    <source>
        <dbReference type="EMBL" id="HHJ64219.1"/>
    </source>
</evidence>
<accession>A0A7C5Q9N1</accession>
<gene>
    <name evidence="2" type="ORF">ENJ61_04850</name>
</gene>
<reference evidence="2" key="1">
    <citation type="journal article" date="2020" name="mSystems">
        <title>Genome- and Community-Level Interaction Insights into Carbon Utilization and Element Cycling Functions of Hydrothermarchaeota in Hydrothermal Sediment.</title>
        <authorList>
            <person name="Zhou Z."/>
            <person name="Liu Y."/>
            <person name="Xu W."/>
            <person name="Pan J."/>
            <person name="Luo Z.H."/>
            <person name="Li M."/>
        </authorList>
    </citation>
    <scope>NUCLEOTIDE SEQUENCE [LARGE SCALE GENOMIC DNA]</scope>
    <source>
        <strain evidence="2">HyVt-501</strain>
    </source>
</reference>
<sequence>MLKRTVFRELDVNVLNLENVLREVNRRELTGFLRVVYWDKDDFLLFSGGLPFKAVTVRSDGRRISYEPQNFRLEPRDGNATLVETSLDDLVAFQEYRHSPERDGALVFFPYGTVVQEPVSVGFLDINRQFLLAQRSHLYGYMALFTEENLIGLVIFHGGLPVAVVGGNGTFGESAVDYINSTLVPAESRMSMYSLEPELLSFLYSLRPGGVSRVDSVFMTYQEAESYVVSEGRSAVVLMESEGIYRYDLFFQGQHVERVVKDRGFPVTDEEEKGRLSLKVENIPGRKISLYEIRLIDKVSPLEVVFESTAVASETSDLRVPQELVDQVRSAFVEEMGPLGRLLWDRTLESMGFRETSLNRKQMRLLVDRLRKEIPEEEAGRRFARKIKEFLPDII</sequence>
<name>A0A7C5Q9N1_AQUAO</name>
<dbReference type="Pfam" id="PF26309">
    <property type="entry name" value="DUF8082"/>
    <property type="match status" value="1"/>
</dbReference>
<dbReference type="AlphaFoldDB" id="A0A7C5Q9N1"/>
<proteinExistence type="predicted"/>
<protein>
    <recommendedName>
        <fullName evidence="1">DUF8082 domain-containing protein</fullName>
    </recommendedName>
</protein>
<feature type="domain" description="DUF8082" evidence="1">
    <location>
        <begin position="323"/>
        <end position="391"/>
    </location>
</feature>
<organism evidence="2">
    <name type="scientific">Aquifex aeolicus</name>
    <dbReference type="NCBI Taxonomy" id="63363"/>
    <lineage>
        <taxon>Bacteria</taxon>
        <taxon>Pseudomonadati</taxon>
        <taxon>Aquificota</taxon>
        <taxon>Aquificia</taxon>
        <taxon>Aquificales</taxon>
        <taxon>Aquificaceae</taxon>
        <taxon>Aquifex</taxon>
    </lineage>
</organism>
<dbReference type="EMBL" id="DRNB01000175">
    <property type="protein sequence ID" value="HHJ64219.1"/>
    <property type="molecule type" value="Genomic_DNA"/>
</dbReference>
<evidence type="ECO:0000259" key="1">
    <source>
        <dbReference type="Pfam" id="PF26309"/>
    </source>
</evidence>
<dbReference type="InterPro" id="IPR058395">
    <property type="entry name" value="DUF8082"/>
</dbReference>
<comment type="caution">
    <text evidence="2">The sequence shown here is derived from an EMBL/GenBank/DDBJ whole genome shotgun (WGS) entry which is preliminary data.</text>
</comment>